<dbReference type="EMBL" id="JFHK01000003">
    <property type="protein sequence ID" value="OAA31579.1"/>
    <property type="molecule type" value="Genomic_DNA"/>
</dbReference>
<dbReference type="Pfam" id="PF04439">
    <property type="entry name" value="Adenyl_transf"/>
    <property type="match status" value="1"/>
</dbReference>
<dbReference type="Gene3D" id="1.20.120.330">
    <property type="entry name" value="Nucleotidyltransferases domain 2"/>
    <property type="match status" value="1"/>
</dbReference>
<organism evidence="1 2">
    <name type="scientific">Kosmotoga arenicorallina S304</name>
    <dbReference type="NCBI Taxonomy" id="1453497"/>
    <lineage>
        <taxon>Bacteria</taxon>
        <taxon>Thermotogati</taxon>
        <taxon>Thermotogota</taxon>
        <taxon>Thermotogae</taxon>
        <taxon>Kosmotogales</taxon>
        <taxon>Kosmotogaceae</taxon>
        <taxon>Kosmotoga</taxon>
    </lineage>
</organism>
<proteinExistence type="predicted"/>
<evidence type="ECO:0000313" key="2">
    <source>
        <dbReference type="Proteomes" id="UP000077339"/>
    </source>
</evidence>
<name>A0A182C7I2_9BACT</name>
<dbReference type="AlphaFoldDB" id="A0A182C7I2"/>
<gene>
    <name evidence="1" type="ORF">AT15_05760</name>
</gene>
<accession>A0A182C7I2</accession>
<dbReference type="InterPro" id="IPR007530">
    <property type="entry name" value="Aminoglycoside_adenylylTfrase"/>
</dbReference>
<dbReference type="RefSeq" id="WP_068345899.1">
    <property type="nucleotide sequence ID" value="NZ_JFHK01000003.1"/>
</dbReference>
<reference evidence="1 2" key="1">
    <citation type="submission" date="2014-02" db="EMBL/GenBank/DDBJ databases">
        <title>Kosmotoga genome sequencing.</title>
        <authorList>
            <person name="Pollo S.M."/>
            <person name="Charchuk R."/>
            <person name="Nesbo C.L."/>
        </authorList>
    </citation>
    <scope>NUCLEOTIDE SEQUENCE [LARGE SCALE GENOMIC DNA]</scope>
    <source>
        <strain evidence="1 2">S304</strain>
    </source>
</reference>
<dbReference type="PATRIC" id="fig|1453497.3.peg.1147"/>
<comment type="caution">
    <text evidence="1">The sequence shown here is derived from an EMBL/GenBank/DDBJ whole genome shotgun (WGS) entry which is preliminary data.</text>
</comment>
<sequence>MRTETEVTKEIVEWAKEQEKVRAVLLTGSRANPRAFTDILSDYDVIYVVTDVLEYADDDSWISNFGEVITSFKDEFIWKEHDNKKTYTRLMQYSDGVRIDFSIWPVELLELVSETEILPDSLDIGYKVLLDKDRLTERLKSPTHRAYDISQPTEEEFLTQVKEFWWDVTYVPKALWRDELYFAKYMMEHIRFGYFEKMLNWYIGAKHNWSINPGKHGQWYEHYLEPELYKKLEKTFSGSDFNENWDALFQVMKLFRYLGVEVSKSLGYTYPMHLDERVSKYVVEIKKLNKNTTRES</sequence>
<dbReference type="STRING" id="1453497.AT15_05760"/>
<evidence type="ECO:0000313" key="1">
    <source>
        <dbReference type="EMBL" id="OAA31579.1"/>
    </source>
</evidence>
<dbReference type="OrthoDB" id="9776406at2"/>
<protein>
    <recommendedName>
        <fullName evidence="3">Aminoglycoside adenylyltransferase</fullName>
    </recommendedName>
</protein>
<dbReference type="SUPFAM" id="SSF81301">
    <property type="entry name" value="Nucleotidyltransferase"/>
    <property type="match status" value="1"/>
</dbReference>
<keyword evidence="2" id="KW-1185">Reference proteome</keyword>
<dbReference type="SUPFAM" id="SSF81631">
    <property type="entry name" value="PAP/OAS1 substrate-binding domain"/>
    <property type="match status" value="1"/>
</dbReference>
<dbReference type="Gene3D" id="3.30.460.10">
    <property type="entry name" value="Beta Polymerase, domain 2"/>
    <property type="match status" value="1"/>
</dbReference>
<dbReference type="Proteomes" id="UP000077339">
    <property type="component" value="Unassembled WGS sequence"/>
</dbReference>
<evidence type="ECO:0008006" key="3">
    <source>
        <dbReference type="Google" id="ProtNLM"/>
    </source>
</evidence>
<dbReference type="InterPro" id="IPR043519">
    <property type="entry name" value="NT_sf"/>
</dbReference>